<dbReference type="InterPro" id="IPR006128">
    <property type="entry name" value="Lipoprotein_PsaA-like"/>
</dbReference>
<reference evidence="7 8" key="1">
    <citation type="submission" date="2024-09" db="EMBL/GenBank/DDBJ databases">
        <authorList>
            <person name="Sun Q."/>
            <person name="Mori K."/>
        </authorList>
    </citation>
    <scope>NUCLEOTIDE SEQUENCE [LARGE SCALE GENOMIC DNA]</scope>
    <source>
        <strain evidence="7 8">NCAIM B.02604</strain>
    </source>
</reference>
<dbReference type="InterPro" id="IPR006129">
    <property type="entry name" value="AdhesinB"/>
</dbReference>
<keyword evidence="8" id="KW-1185">Reference proteome</keyword>
<dbReference type="PRINTS" id="PR00690">
    <property type="entry name" value="ADHESNFAMILY"/>
</dbReference>
<protein>
    <submittedName>
        <fullName evidence="7">Metal ABC transporter substrate-binding protein</fullName>
    </submittedName>
</protein>
<keyword evidence="2 5" id="KW-0813">Transport</keyword>
<dbReference type="InterPro" id="IPR050492">
    <property type="entry name" value="Bact_metal-bind_prot9"/>
</dbReference>
<dbReference type="EMBL" id="JBHLUB010000030">
    <property type="protein sequence ID" value="MFC0582530.1"/>
    <property type="molecule type" value="Genomic_DNA"/>
</dbReference>
<evidence type="ECO:0000256" key="5">
    <source>
        <dbReference type="RuleBase" id="RU003512"/>
    </source>
</evidence>
<keyword evidence="4" id="KW-0732">Signal</keyword>
<evidence type="ECO:0000256" key="2">
    <source>
        <dbReference type="ARBA" id="ARBA00022448"/>
    </source>
</evidence>
<dbReference type="Proteomes" id="UP001589862">
    <property type="component" value="Unassembled WGS sequence"/>
</dbReference>
<evidence type="ECO:0000313" key="8">
    <source>
        <dbReference type="Proteomes" id="UP001589862"/>
    </source>
</evidence>
<evidence type="ECO:0000256" key="6">
    <source>
        <dbReference type="SAM" id="Coils"/>
    </source>
</evidence>
<dbReference type="RefSeq" id="WP_377459752.1">
    <property type="nucleotide sequence ID" value="NZ_JBHLUB010000030.1"/>
</dbReference>
<dbReference type="SUPFAM" id="SSF53807">
    <property type="entry name" value="Helical backbone' metal receptor"/>
    <property type="match status" value="1"/>
</dbReference>
<dbReference type="Pfam" id="PF01297">
    <property type="entry name" value="ZnuA"/>
    <property type="match status" value="1"/>
</dbReference>
<dbReference type="PROSITE" id="PS51257">
    <property type="entry name" value="PROKAR_LIPOPROTEIN"/>
    <property type="match status" value="1"/>
</dbReference>
<organism evidence="7 8">
    <name type="scientific">Micrococcoides hystricis</name>
    <dbReference type="NCBI Taxonomy" id="1572761"/>
    <lineage>
        <taxon>Bacteria</taxon>
        <taxon>Bacillati</taxon>
        <taxon>Actinomycetota</taxon>
        <taxon>Actinomycetes</taxon>
        <taxon>Micrococcales</taxon>
        <taxon>Micrococcaceae</taxon>
        <taxon>Micrococcoides</taxon>
    </lineage>
</organism>
<keyword evidence="3" id="KW-0479">Metal-binding</keyword>
<sequence>MITHSRSAVSRLITGVIAALALLLSGCAVNEDGAPQRAADEPLTVFATTMYLADAVKRIAPDVEVTTMVGPGADPHTYQLSTKDIERLNSADVVLWNGLHLEAVAGKVLAEQGDRQLAVAEQLPTDDLIKAGDDDDFGGMYDPHVWNDPDLWSQVVEFSAEFLGKHDPDNAEQYLQNAKEFQQDIAELDAKAQKQLDTIPEDRRVVITGHDAFNYLGRAYNLEIRATDFISTEAELSAAELSELADVIAEHEIPVIFQDNQKNPQAITSLKEAVTARGGAVEVSSEELFADSMGPEAPVDTYLGAFAHNVETIAEALGETE</sequence>
<gene>
    <name evidence="7" type="ORF">ACFFFR_09090</name>
</gene>
<keyword evidence="6" id="KW-0175">Coiled coil</keyword>
<comment type="caution">
    <text evidence="7">The sequence shown here is derived from an EMBL/GenBank/DDBJ whole genome shotgun (WGS) entry which is preliminary data.</text>
</comment>
<evidence type="ECO:0000256" key="3">
    <source>
        <dbReference type="ARBA" id="ARBA00022723"/>
    </source>
</evidence>
<proteinExistence type="inferred from homology"/>
<comment type="subcellular location">
    <subcellularLocation>
        <location evidence="1">Cell envelope</location>
    </subcellularLocation>
</comment>
<dbReference type="Gene3D" id="3.40.50.1980">
    <property type="entry name" value="Nitrogenase molybdenum iron protein domain"/>
    <property type="match status" value="2"/>
</dbReference>
<evidence type="ECO:0000256" key="1">
    <source>
        <dbReference type="ARBA" id="ARBA00004196"/>
    </source>
</evidence>
<dbReference type="InterPro" id="IPR006127">
    <property type="entry name" value="ZnuA-like"/>
</dbReference>
<dbReference type="PANTHER" id="PTHR42953">
    <property type="entry name" value="HIGH-AFFINITY ZINC UPTAKE SYSTEM PROTEIN ZNUA-RELATED"/>
    <property type="match status" value="1"/>
</dbReference>
<dbReference type="PRINTS" id="PR00691">
    <property type="entry name" value="ADHESINB"/>
</dbReference>
<name>A0ABV6PBM1_9MICC</name>
<comment type="similarity">
    <text evidence="5">Belongs to the bacterial solute-binding protein 9 family.</text>
</comment>
<accession>A0ABV6PBM1</accession>
<evidence type="ECO:0000256" key="4">
    <source>
        <dbReference type="ARBA" id="ARBA00022729"/>
    </source>
</evidence>
<feature type="coiled-coil region" evidence="6">
    <location>
        <begin position="171"/>
        <end position="198"/>
    </location>
</feature>
<evidence type="ECO:0000313" key="7">
    <source>
        <dbReference type="EMBL" id="MFC0582530.1"/>
    </source>
</evidence>
<dbReference type="PANTHER" id="PTHR42953:SF1">
    <property type="entry name" value="METAL-BINDING PROTEIN HI_0362-RELATED"/>
    <property type="match status" value="1"/>
</dbReference>